<dbReference type="Gene3D" id="3.30.310.50">
    <property type="entry name" value="Alpha-D-phosphohexomutase, C-terminal domain"/>
    <property type="match status" value="1"/>
</dbReference>
<organism evidence="11">
    <name type="scientific">mine drainage metagenome</name>
    <dbReference type="NCBI Taxonomy" id="410659"/>
    <lineage>
        <taxon>unclassified sequences</taxon>
        <taxon>metagenomes</taxon>
        <taxon>ecological metagenomes</taxon>
    </lineage>
</organism>
<protein>
    <submittedName>
        <fullName evidence="11">Putative phosphomannomutase</fullName>
        <ecNumber evidence="11">5.4.2.8</ecNumber>
    </submittedName>
</protein>
<evidence type="ECO:0000256" key="4">
    <source>
        <dbReference type="ARBA" id="ARBA00022723"/>
    </source>
</evidence>
<reference evidence="11" key="1">
    <citation type="submission" date="2016-10" db="EMBL/GenBank/DDBJ databases">
        <title>Sequence of Gallionella enrichment culture.</title>
        <authorList>
            <person name="Poehlein A."/>
            <person name="Muehling M."/>
            <person name="Daniel R."/>
        </authorList>
    </citation>
    <scope>NUCLEOTIDE SEQUENCE</scope>
</reference>
<evidence type="ECO:0000259" key="8">
    <source>
        <dbReference type="Pfam" id="PF02878"/>
    </source>
</evidence>
<dbReference type="InterPro" id="IPR005845">
    <property type="entry name" value="A-D-PHexomutase_a/b/a-II"/>
</dbReference>
<proteinExistence type="inferred from homology"/>
<dbReference type="GO" id="GO:0004615">
    <property type="term" value="F:phosphomannomutase activity"/>
    <property type="evidence" value="ECO:0007669"/>
    <property type="project" value="UniProtKB-EC"/>
</dbReference>
<dbReference type="PRINTS" id="PR00509">
    <property type="entry name" value="PGMPMM"/>
</dbReference>
<feature type="domain" description="Alpha-D-phosphohexomutase alpha/beta/alpha" evidence="8">
    <location>
        <begin position="47"/>
        <end position="189"/>
    </location>
</feature>
<keyword evidence="5" id="KW-0460">Magnesium</keyword>
<accession>A0A1J5QCB9</accession>
<name>A0A1J5QCB9_9ZZZZ</name>
<comment type="caution">
    <text evidence="11">The sequence shown here is derived from an EMBL/GenBank/DDBJ whole genome shotgun (WGS) entry which is preliminary data.</text>
</comment>
<evidence type="ECO:0000259" key="9">
    <source>
        <dbReference type="Pfam" id="PF02879"/>
    </source>
</evidence>
<evidence type="ECO:0000256" key="3">
    <source>
        <dbReference type="ARBA" id="ARBA00022553"/>
    </source>
</evidence>
<evidence type="ECO:0000256" key="6">
    <source>
        <dbReference type="ARBA" id="ARBA00023235"/>
    </source>
</evidence>
<feature type="domain" description="Alpha-D-phosphohexomutase alpha/beta/alpha" evidence="10">
    <location>
        <begin position="323"/>
        <end position="433"/>
    </location>
</feature>
<dbReference type="InterPro" id="IPR005843">
    <property type="entry name" value="A-D-PHexomutase_C"/>
</dbReference>
<dbReference type="GO" id="GO:0005975">
    <property type="term" value="P:carbohydrate metabolic process"/>
    <property type="evidence" value="ECO:0007669"/>
    <property type="project" value="InterPro"/>
</dbReference>
<feature type="domain" description="Alpha-D-phosphohexomutase C-terminal" evidence="7">
    <location>
        <begin position="485"/>
        <end position="520"/>
    </location>
</feature>
<sequence length="553" mass="59001">MIDDEFRAEVNAWILDDPDNTTAEALKNALAANDEEELRVAFNGFLQFGTAGLRGPLGAGPSRMNRAVVGRTALGLGAYLKARGGQKVVIGYDARHGSHQFAVDSAELLAGLGFETLLMPRELPTPVLAFAVNELLAHAGIMVTASHNPAQDNGYKVYLGGTFDGLHYRGSQIIPPADSQIANEIAKITAVKNAMRSDSWTYIPESVIDKYISIAAELAPTDTIKKLRVVHTSLHGVGSETFEAVAAKAGFADVLTVPEQAEPDPDFPTVAFPNPEEPGAIDLALDLASRANADLVIANDPDADRCAAAVFDKDLSHWRMLRGDEVGALLGETIAKRQSESGEQGVLATSIVSSSLLGKIAGHYGLRFRQTLTGFKWLSRVEHLAFGYEEALGYCVDSMHVNDKDGISAAVELMTLAANLKAQGKTLLDLLDEISLRHGVHATEQVSIRVTDLSLLSGIVGNLRANPPTTVGSRAVIQIDDLAKGSDDLPPTDGLRIHLDGVRIIVRPSGTEPKIKCYLEVIVPITSTLQAAKSQARAVLAEIAKAMRASLQG</sequence>
<dbReference type="Gene3D" id="3.40.120.10">
    <property type="entry name" value="Alpha-D-Glucose-1,6-Bisphosphate, subunit A, domain 3"/>
    <property type="match status" value="3"/>
</dbReference>
<dbReference type="Pfam" id="PF00408">
    <property type="entry name" value="PGM_PMM_IV"/>
    <property type="match status" value="1"/>
</dbReference>
<dbReference type="InterPro" id="IPR036900">
    <property type="entry name" value="A-D-PHexomutase_C_sf"/>
</dbReference>
<dbReference type="InterPro" id="IPR016066">
    <property type="entry name" value="A-D-PHexomutase_CS"/>
</dbReference>
<dbReference type="Pfam" id="PF02878">
    <property type="entry name" value="PGM_PMM_I"/>
    <property type="match status" value="1"/>
</dbReference>
<dbReference type="PROSITE" id="PS00710">
    <property type="entry name" value="PGM_PMM"/>
    <property type="match status" value="1"/>
</dbReference>
<dbReference type="GO" id="GO:0000287">
    <property type="term" value="F:magnesium ion binding"/>
    <property type="evidence" value="ECO:0007669"/>
    <property type="project" value="InterPro"/>
</dbReference>
<dbReference type="PANTHER" id="PTHR45745">
    <property type="entry name" value="PHOSPHOMANNOMUTASE 45A"/>
    <property type="match status" value="1"/>
</dbReference>
<evidence type="ECO:0000259" key="10">
    <source>
        <dbReference type="Pfam" id="PF02880"/>
    </source>
</evidence>
<feature type="domain" description="Alpha-D-phosphohexomutase alpha/beta/alpha" evidence="9">
    <location>
        <begin position="210"/>
        <end position="309"/>
    </location>
</feature>
<dbReference type="SUPFAM" id="SSF55957">
    <property type="entry name" value="Phosphoglucomutase, C-terminal domain"/>
    <property type="match status" value="1"/>
</dbReference>
<dbReference type="Pfam" id="PF02880">
    <property type="entry name" value="PGM_PMM_III"/>
    <property type="match status" value="1"/>
</dbReference>
<comment type="similarity">
    <text evidence="2">Belongs to the phosphohexose mutase family.</text>
</comment>
<dbReference type="GO" id="GO:0006166">
    <property type="term" value="P:purine ribonucleoside salvage"/>
    <property type="evidence" value="ECO:0007669"/>
    <property type="project" value="TreeGrafter"/>
</dbReference>
<dbReference type="PANTHER" id="PTHR45745:SF1">
    <property type="entry name" value="PHOSPHOGLUCOMUTASE 2B-RELATED"/>
    <property type="match status" value="1"/>
</dbReference>
<evidence type="ECO:0000256" key="2">
    <source>
        <dbReference type="ARBA" id="ARBA00010231"/>
    </source>
</evidence>
<dbReference type="InterPro" id="IPR016055">
    <property type="entry name" value="A-D-PHexomutase_a/b/a-I/II/III"/>
</dbReference>
<dbReference type="GO" id="GO:0008973">
    <property type="term" value="F:phosphopentomutase activity"/>
    <property type="evidence" value="ECO:0007669"/>
    <property type="project" value="TreeGrafter"/>
</dbReference>
<dbReference type="SUPFAM" id="SSF53738">
    <property type="entry name" value="Phosphoglucomutase, first 3 domains"/>
    <property type="match status" value="3"/>
</dbReference>
<dbReference type="InterPro" id="IPR005844">
    <property type="entry name" value="A-D-PHexomutase_a/b/a-I"/>
</dbReference>
<keyword evidence="3" id="KW-0597">Phosphoprotein</keyword>
<evidence type="ECO:0000313" key="11">
    <source>
        <dbReference type="EMBL" id="OIQ80842.1"/>
    </source>
</evidence>
<keyword evidence="4" id="KW-0479">Metal-binding</keyword>
<evidence type="ECO:0000256" key="5">
    <source>
        <dbReference type="ARBA" id="ARBA00022842"/>
    </source>
</evidence>
<keyword evidence="6 11" id="KW-0413">Isomerase</keyword>
<dbReference type="InterPro" id="IPR005841">
    <property type="entry name" value="Alpha-D-phosphohexomutase_SF"/>
</dbReference>
<dbReference type="CDD" id="cd05799">
    <property type="entry name" value="PGM2"/>
    <property type="match status" value="1"/>
</dbReference>
<dbReference type="EMBL" id="MLJW01001004">
    <property type="protein sequence ID" value="OIQ80842.1"/>
    <property type="molecule type" value="Genomic_DNA"/>
</dbReference>
<dbReference type="EC" id="5.4.2.8" evidence="11"/>
<gene>
    <name evidence="11" type="ORF">GALL_373990</name>
</gene>
<dbReference type="Pfam" id="PF02879">
    <property type="entry name" value="PGM_PMM_II"/>
    <property type="match status" value="1"/>
</dbReference>
<comment type="cofactor">
    <cofactor evidence="1">
        <name>Mg(2+)</name>
        <dbReference type="ChEBI" id="CHEBI:18420"/>
    </cofactor>
</comment>
<evidence type="ECO:0000256" key="1">
    <source>
        <dbReference type="ARBA" id="ARBA00001946"/>
    </source>
</evidence>
<dbReference type="InterPro" id="IPR005846">
    <property type="entry name" value="A-D-PHexomutase_a/b/a-III"/>
</dbReference>
<dbReference type="AlphaFoldDB" id="A0A1J5QCB9"/>
<evidence type="ECO:0000259" key="7">
    <source>
        <dbReference type="Pfam" id="PF00408"/>
    </source>
</evidence>